<comment type="similarity">
    <text evidence="1">Belongs to the intercrine alpha (chemokine CxC) family.</text>
</comment>
<dbReference type="Proteomes" id="UP000472277">
    <property type="component" value="Chromosome 8"/>
</dbReference>
<dbReference type="GO" id="GO:0006952">
    <property type="term" value="P:defense response"/>
    <property type="evidence" value="ECO:0007669"/>
    <property type="project" value="InterPro"/>
</dbReference>
<dbReference type="FunCoup" id="A0A674BFN2">
    <property type="interactions" value="223"/>
</dbReference>
<dbReference type="AlphaFoldDB" id="A0A674BFN2"/>
<dbReference type="GO" id="GO:0005615">
    <property type="term" value="C:extracellular space"/>
    <property type="evidence" value="ECO:0007669"/>
    <property type="project" value="UniProtKB-KW"/>
</dbReference>
<name>A0A674BFN2_SALTR</name>
<evidence type="ECO:0000256" key="1">
    <source>
        <dbReference type="ARBA" id="ARBA00010665"/>
    </source>
</evidence>
<dbReference type="Gene3D" id="2.40.50.40">
    <property type="match status" value="1"/>
</dbReference>
<evidence type="ECO:0000313" key="5">
    <source>
        <dbReference type="Proteomes" id="UP000472277"/>
    </source>
</evidence>
<dbReference type="GO" id="GO:0008009">
    <property type="term" value="F:chemokine activity"/>
    <property type="evidence" value="ECO:0007669"/>
    <property type="project" value="InterPro"/>
</dbReference>
<dbReference type="InterPro" id="IPR001811">
    <property type="entry name" value="Chemokine_IL8-like_dom"/>
</dbReference>
<accession>A0A674BFN2</accession>
<evidence type="ECO:0000256" key="2">
    <source>
        <dbReference type="ARBA" id="ARBA00022514"/>
    </source>
</evidence>
<dbReference type="GO" id="GO:0006955">
    <property type="term" value="P:immune response"/>
    <property type="evidence" value="ECO:0007669"/>
    <property type="project" value="InterPro"/>
</dbReference>
<dbReference type="Ensembl" id="ENSSTUT00000074608.1">
    <property type="protein sequence ID" value="ENSSTUP00000070249.1"/>
    <property type="gene ID" value="ENSSTUG00000030832.1"/>
</dbReference>
<sequence>NTLCRLRALLAYNGGSPMLLNFSSHQPPLPIGRDYNRQCLCNQLESRQSVEILPRGPHCKTTEVIAGLVSGEKICLNPHSGWVKKLAHFAVERQSQKG</sequence>
<evidence type="ECO:0000313" key="4">
    <source>
        <dbReference type="Ensembl" id="ENSSTUP00000070249.1"/>
    </source>
</evidence>
<keyword evidence="2" id="KW-0202">Cytokine</keyword>
<dbReference type="PRINTS" id="PR00436">
    <property type="entry name" value="INTERLEUKIN8"/>
</dbReference>
<protein>
    <submittedName>
        <fullName evidence="4">Chemokine (C-X-C motif) ligand 19</fullName>
    </submittedName>
</protein>
<reference evidence="4" key="2">
    <citation type="submission" date="2025-09" db="UniProtKB">
        <authorList>
            <consortium name="Ensembl"/>
        </authorList>
    </citation>
    <scope>IDENTIFICATION</scope>
</reference>
<evidence type="ECO:0000259" key="3">
    <source>
        <dbReference type="SMART" id="SM00199"/>
    </source>
</evidence>
<dbReference type="OMA" id="PPINRDY"/>
<dbReference type="SMART" id="SM00199">
    <property type="entry name" value="SCY"/>
    <property type="match status" value="1"/>
</dbReference>
<dbReference type="SUPFAM" id="SSF54117">
    <property type="entry name" value="Interleukin 8-like chemokines"/>
    <property type="match status" value="1"/>
</dbReference>
<dbReference type="InterPro" id="IPR036048">
    <property type="entry name" value="Interleukin_8-like_sf"/>
</dbReference>
<keyword evidence="5" id="KW-1185">Reference proteome</keyword>
<dbReference type="InParanoid" id="A0A674BFN2"/>
<reference evidence="4" key="1">
    <citation type="submission" date="2025-08" db="UniProtKB">
        <authorList>
            <consortium name="Ensembl"/>
        </authorList>
    </citation>
    <scope>IDENTIFICATION</scope>
</reference>
<organism evidence="4 5">
    <name type="scientific">Salmo trutta</name>
    <name type="common">Brown trout</name>
    <dbReference type="NCBI Taxonomy" id="8032"/>
    <lineage>
        <taxon>Eukaryota</taxon>
        <taxon>Metazoa</taxon>
        <taxon>Chordata</taxon>
        <taxon>Craniata</taxon>
        <taxon>Vertebrata</taxon>
        <taxon>Euteleostomi</taxon>
        <taxon>Actinopterygii</taxon>
        <taxon>Neopterygii</taxon>
        <taxon>Teleostei</taxon>
        <taxon>Protacanthopterygii</taxon>
        <taxon>Salmoniformes</taxon>
        <taxon>Salmonidae</taxon>
        <taxon>Salmoninae</taxon>
        <taxon>Salmo</taxon>
    </lineage>
</organism>
<dbReference type="InterPro" id="IPR033899">
    <property type="entry name" value="CXC_Chemokine_domain"/>
</dbReference>
<proteinExistence type="inferred from homology"/>
<feature type="domain" description="Chemokine interleukin-8-like" evidence="3">
    <location>
        <begin position="36"/>
        <end position="90"/>
    </location>
</feature>
<dbReference type="GeneTree" id="ENSGT00940000168006"/>
<dbReference type="Pfam" id="PF00048">
    <property type="entry name" value="IL8"/>
    <property type="match status" value="1"/>
</dbReference>
<dbReference type="CDD" id="cd00273">
    <property type="entry name" value="Chemokine_CXC"/>
    <property type="match status" value="1"/>
</dbReference>